<evidence type="ECO:0000313" key="2">
    <source>
        <dbReference type="EnsemblPlants" id="PAC:32964879.CDS.1"/>
    </source>
</evidence>
<dbReference type="Proteomes" id="UP000006727">
    <property type="component" value="Chromosome 8"/>
</dbReference>
<reference evidence="1 3" key="2">
    <citation type="journal article" date="2018" name="Plant J.">
        <title>The Physcomitrella patens chromosome-scale assembly reveals moss genome structure and evolution.</title>
        <authorList>
            <person name="Lang D."/>
            <person name="Ullrich K.K."/>
            <person name="Murat F."/>
            <person name="Fuchs J."/>
            <person name="Jenkins J."/>
            <person name="Haas F.B."/>
            <person name="Piednoel M."/>
            <person name="Gundlach H."/>
            <person name="Van Bel M."/>
            <person name="Meyberg R."/>
            <person name="Vives C."/>
            <person name="Morata J."/>
            <person name="Symeonidi A."/>
            <person name="Hiss M."/>
            <person name="Muchero W."/>
            <person name="Kamisugi Y."/>
            <person name="Saleh O."/>
            <person name="Blanc G."/>
            <person name="Decker E.L."/>
            <person name="van Gessel N."/>
            <person name="Grimwood J."/>
            <person name="Hayes R.D."/>
            <person name="Graham S.W."/>
            <person name="Gunter L.E."/>
            <person name="McDaniel S.F."/>
            <person name="Hoernstein S.N.W."/>
            <person name="Larsson A."/>
            <person name="Li F.W."/>
            <person name="Perroud P.F."/>
            <person name="Phillips J."/>
            <person name="Ranjan P."/>
            <person name="Rokshar D.S."/>
            <person name="Rothfels C.J."/>
            <person name="Schneider L."/>
            <person name="Shu S."/>
            <person name="Stevenson D.W."/>
            <person name="Thummler F."/>
            <person name="Tillich M."/>
            <person name="Villarreal Aguilar J.C."/>
            <person name="Widiez T."/>
            <person name="Wong G.K."/>
            <person name="Wymore A."/>
            <person name="Zhang Y."/>
            <person name="Zimmer A.D."/>
            <person name="Quatrano R.S."/>
            <person name="Mayer K.F.X."/>
            <person name="Goodstein D."/>
            <person name="Casacuberta J.M."/>
            <person name="Vandepoele K."/>
            <person name="Reski R."/>
            <person name="Cuming A.C."/>
            <person name="Tuskan G.A."/>
            <person name="Maumus F."/>
            <person name="Salse J."/>
            <person name="Schmutz J."/>
            <person name="Rensing S.A."/>
        </authorList>
    </citation>
    <scope>NUCLEOTIDE SEQUENCE [LARGE SCALE GENOMIC DNA]</scope>
    <source>
        <strain evidence="2 3">cv. Gransden 2004</strain>
    </source>
</reference>
<proteinExistence type="predicted"/>
<gene>
    <name evidence="1" type="ORF">PHYPA_011059</name>
</gene>
<sequence length="67" mass="7712">MKSFDSSKVLLVMTSIRRGASACFSGYLDLKYSFMSTQSSWYPPAISVSKFPSLHNWMQYHIPNWKA</sequence>
<dbReference type="InParanoid" id="A0A2K1K5V7"/>
<evidence type="ECO:0000313" key="1">
    <source>
        <dbReference type="EMBL" id="PNR49163.1"/>
    </source>
</evidence>
<reference evidence="2" key="3">
    <citation type="submission" date="2020-12" db="UniProtKB">
        <authorList>
            <consortium name="EnsemblPlants"/>
        </authorList>
    </citation>
    <scope>IDENTIFICATION</scope>
</reference>
<keyword evidence="3" id="KW-1185">Reference proteome</keyword>
<protein>
    <submittedName>
        <fullName evidence="1 2">Uncharacterized protein</fullName>
    </submittedName>
</protein>
<reference evidence="1 3" key="1">
    <citation type="journal article" date="2008" name="Science">
        <title>The Physcomitrella genome reveals evolutionary insights into the conquest of land by plants.</title>
        <authorList>
            <person name="Rensing S."/>
            <person name="Lang D."/>
            <person name="Zimmer A."/>
            <person name="Terry A."/>
            <person name="Salamov A."/>
            <person name="Shapiro H."/>
            <person name="Nishiyama T."/>
            <person name="Perroud P.-F."/>
            <person name="Lindquist E."/>
            <person name="Kamisugi Y."/>
            <person name="Tanahashi T."/>
            <person name="Sakakibara K."/>
            <person name="Fujita T."/>
            <person name="Oishi K."/>
            <person name="Shin-I T."/>
            <person name="Kuroki Y."/>
            <person name="Toyoda A."/>
            <person name="Suzuki Y."/>
            <person name="Hashimoto A."/>
            <person name="Yamaguchi K."/>
            <person name="Sugano A."/>
            <person name="Kohara Y."/>
            <person name="Fujiyama A."/>
            <person name="Anterola A."/>
            <person name="Aoki S."/>
            <person name="Ashton N."/>
            <person name="Barbazuk W.B."/>
            <person name="Barker E."/>
            <person name="Bennetzen J."/>
            <person name="Bezanilla M."/>
            <person name="Blankenship R."/>
            <person name="Cho S.H."/>
            <person name="Dutcher S."/>
            <person name="Estelle M."/>
            <person name="Fawcett J.A."/>
            <person name="Gundlach H."/>
            <person name="Hanada K."/>
            <person name="Heyl A."/>
            <person name="Hicks K.A."/>
            <person name="Hugh J."/>
            <person name="Lohr M."/>
            <person name="Mayer K."/>
            <person name="Melkozernov A."/>
            <person name="Murata T."/>
            <person name="Nelson D."/>
            <person name="Pils B."/>
            <person name="Prigge M."/>
            <person name="Reiss B."/>
            <person name="Renner T."/>
            <person name="Rombauts S."/>
            <person name="Rushton P."/>
            <person name="Sanderfoot A."/>
            <person name="Schween G."/>
            <person name="Shiu S.-H."/>
            <person name="Stueber K."/>
            <person name="Theodoulou F.L."/>
            <person name="Tu H."/>
            <person name="Van de Peer Y."/>
            <person name="Verrier P.J."/>
            <person name="Waters E."/>
            <person name="Wood A."/>
            <person name="Yang L."/>
            <person name="Cove D."/>
            <person name="Cuming A."/>
            <person name="Hasebe M."/>
            <person name="Lucas S."/>
            <person name="Mishler D.B."/>
            <person name="Reski R."/>
            <person name="Grigoriev I."/>
            <person name="Quatrano R.S."/>
            <person name="Boore J.L."/>
        </authorList>
    </citation>
    <scope>NUCLEOTIDE SEQUENCE [LARGE SCALE GENOMIC DNA]</scope>
    <source>
        <strain evidence="2 3">cv. Gransden 2004</strain>
    </source>
</reference>
<name>A0A2K1K5V7_PHYPA</name>
<organism evidence="1">
    <name type="scientific">Physcomitrium patens</name>
    <name type="common">Spreading-leaved earth moss</name>
    <name type="synonym">Physcomitrella patens</name>
    <dbReference type="NCBI Taxonomy" id="3218"/>
    <lineage>
        <taxon>Eukaryota</taxon>
        <taxon>Viridiplantae</taxon>
        <taxon>Streptophyta</taxon>
        <taxon>Embryophyta</taxon>
        <taxon>Bryophyta</taxon>
        <taxon>Bryophytina</taxon>
        <taxon>Bryopsida</taxon>
        <taxon>Funariidae</taxon>
        <taxon>Funariales</taxon>
        <taxon>Funariaceae</taxon>
        <taxon>Physcomitrium</taxon>
    </lineage>
</organism>
<accession>A0A2K1K5V7</accession>
<dbReference type="AlphaFoldDB" id="A0A2K1K5V7"/>
<dbReference type="EnsemblPlants" id="Pp3c8_2510V3.1">
    <property type="protein sequence ID" value="PAC:32964879.CDS.1"/>
    <property type="gene ID" value="Pp3c8_2510"/>
</dbReference>
<dbReference type="Gramene" id="Pp3c8_2510V3.1">
    <property type="protein sequence ID" value="PAC:32964879.CDS.1"/>
    <property type="gene ID" value="Pp3c8_2510"/>
</dbReference>
<dbReference type="EMBL" id="ABEU02000008">
    <property type="protein sequence ID" value="PNR49163.1"/>
    <property type="molecule type" value="Genomic_DNA"/>
</dbReference>
<evidence type="ECO:0000313" key="3">
    <source>
        <dbReference type="Proteomes" id="UP000006727"/>
    </source>
</evidence>